<accession>A0A1B9GZS7</accession>
<dbReference type="EMBL" id="KI669495">
    <property type="protein sequence ID" value="OCF36520.1"/>
    <property type="molecule type" value="Genomic_DNA"/>
</dbReference>
<evidence type="ECO:0000313" key="3">
    <source>
        <dbReference type="Proteomes" id="UP000092666"/>
    </source>
</evidence>
<feature type="compositionally biased region" description="Low complexity" evidence="1">
    <location>
        <begin position="14"/>
        <end position="38"/>
    </location>
</feature>
<feature type="compositionally biased region" description="Acidic residues" evidence="1">
    <location>
        <begin position="1031"/>
        <end position="1042"/>
    </location>
</feature>
<feature type="compositionally biased region" description="Low complexity" evidence="1">
    <location>
        <begin position="937"/>
        <end position="957"/>
    </location>
</feature>
<feature type="compositionally biased region" description="Pro residues" evidence="1">
    <location>
        <begin position="442"/>
        <end position="451"/>
    </location>
</feature>
<feature type="region of interest" description="Disordered" evidence="1">
    <location>
        <begin position="742"/>
        <end position="767"/>
    </location>
</feature>
<feature type="compositionally biased region" description="Polar residues" evidence="1">
    <location>
        <begin position="557"/>
        <end position="568"/>
    </location>
</feature>
<feature type="compositionally biased region" description="Polar residues" evidence="1">
    <location>
        <begin position="487"/>
        <end position="498"/>
    </location>
</feature>
<reference evidence="3" key="2">
    <citation type="submission" date="2013-12" db="EMBL/GenBank/DDBJ databases">
        <title>Evolution of pathogenesis and genome organization in the Tremellales.</title>
        <authorList>
            <person name="Cuomo C."/>
            <person name="Litvintseva A."/>
            <person name="Heitman J."/>
            <person name="Chen Y."/>
            <person name="Sun S."/>
            <person name="Springer D."/>
            <person name="Dromer F."/>
            <person name="Young S."/>
            <person name="Zeng Q."/>
            <person name="Chapman S."/>
            <person name="Gujja S."/>
            <person name="Saif S."/>
            <person name="Birren B."/>
        </authorList>
    </citation>
    <scope>NUCLEOTIDE SEQUENCE [LARGE SCALE GENOMIC DNA]</scope>
    <source>
        <strain evidence="3">BCC8398</strain>
    </source>
</reference>
<protein>
    <submittedName>
        <fullName evidence="2">Uncharacterized protein</fullName>
    </submittedName>
</protein>
<evidence type="ECO:0000313" key="2">
    <source>
        <dbReference type="EMBL" id="OCF36520.1"/>
    </source>
</evidence>
<dbReference type="Proteomes" id="UP000092666">
    <property type="component" value="Unassembled WGS sequence"/>
</dbReference>
<evidence type="ECO:0000256" key="1">
    <source>
        <dbReference type="SAM" id="MobiDB-lite"/>
    </source>
</evidence>
<feature type="compositionally biased region" description="Polar residues" evidence="1">
    <location>
        <begin position="59"/>
        <end position="72"/>
    </location>
</feature>
<feature type="compositionally biased region" description="Low complexity" evidence="1">
    <location>
        <begin position="742"/>
        <end position="751"/>
    </location>
</feature>
<sequence>MAPASPPLTILRRTSSPTPAQSLPASPSLALASASGQLVSPSKGVHSTKPHYHLLDSSPARSLSLNSPTTEYPSARVYDNAYTWERANQVVVAGSGSGSGSGPGRPAAGQHGQPRPLHPPGQSPLDSPPSPTSSSPVRQPTSKLKGLPALSAGRANIHNNNPNSSMTKVRTQAEVYADKHALPQHRRQLAPAHSNSGLKEDLSSSKENNNKDKDRSAGTKPIFDWIQRKLGARRATISEAPSSPKATSSPRARLPSMPKANERVNNIRAFPGTSRGRGRGRSAGLKNGPGGAGPGHAHSNGAGYGMKREDSGGISRADSRSVSMSLSTRSFVGTVERERRREANNPYPSIPIPRLAAAGMVSGGPGQADDATTLSMSMSLSYLSRSPRSRSRSHSLDSLQTDGSRSRRLSMAEEMESPVRRFRGRAFGGSIAGADDDASLRPFPPSHPASPTPSTSFLYRSGSNPMIPTSNQQQPFGTINGPGGARSRTNTFYSTWSGQGYDRRSYTSSSLDGYAYRPSSAGYPYSIENPGSRYGDHGAGEDDDDEDEERGRESRQDSTSTKPTTCISFDSGPAVGHIAQARGVDQDHTPLTPHTPVMDQGGATVTVTASPLSIRHTGPSFASANVSPRQVSRAVSPSSPNSPADVGGSGNSSPTPPTPTTPTSPISAFPSPARNQAVEEVSGPSSYVHPDMDRSGGHNMVQAPKHTNPHPVHNPRPSSPPGDNASMLTLASSTFGLISSASPSAVLSPVSTRVEQYSDAGPMANHALAQPIQLQSPSRTDSPDQRIASSAGELQHVMAQPAFVPHQGRPSVDGLAAPVATPAMNNPPSIHRLRETPLRPPSVTSPSIHWAVSTTAAEERDQQRPTSTYESGYAYGYAGYAGSTHLSTTAPSVSMSLRQWSLGGDRGMYRADRDASVRAVRRKGSWESYESGWSWRGLSGPASGTATGSAGGDTAVAPQKANGGKDSGSGWPRGLASPVGPSKGDRAQSAFIDDEQGAAGAMPLAAGGGGSQRGSVYTRDSWMTAQSDADSNAEEDDDEDEHDEARLDLDREKALGAEAGMGMVMVS</sequence>
<dbReference type="OrthoDB" id="2565314at2759"/>
<feature type="compositionally biased region" description="Polar residues" evidence="1">
    <location>
        <begin position="157"/>
        <end position="170"/>
    </location>
</feature>
<feature type="region of interest" description="Disordered" evidence="1">
    <location>
        <begin position="520"/>
        <end position="728"/>
    </location>
</feature>
<feature type="region of interest" description="Disordered" evidence="1">
    <location>
        <begin position="93"/>
        <end position="351"/>
    </location>
</feature>
<feature type="region of interest" description="Disordered" evidence="1">
    <location>
        <begin position="382"/>
        <end position="499"/>
    </location>
</feature>
<gene>
    <name evidence="2" type="ORF">I316_01770</name>
</gene>
<feature type="compositionally biased region" description="Polar residues" evidence="1">
    <location>
        <begin position="239"/>
        <end position="250"/>
    </location>
</feature>
<feature type="compositionally biased region" description="Basic and acidic residues" evidence="1">
    <location>
        <begin position="1043"/>
        <end position="1055"/>
    </location>
</feature>
<reference evidence="2 3" key="1">
    <citation type="submission" date="2013-07" db="EMBL/GenBank/DDBJ databases">
        <title>The Genome Sequence of Cryptococcus heveanensis BCC8398.</title>
        <authorList>
            <consortium name="The Broad Institute Genome Sequencing Platform"/>
            <person name="Cuomo C."/>
            <person name="Litvintseva A."/>
            <person name="Chen Y."/>
            <person name="Heitman J."/>
            <person name="Sun S."/>
            <person name="Springer D."/>
            <person name="Dromer F."/>
            <person name="Young S.K."/>
            <person name="Zeng Q."/>
            <person name="Gargeya S."/>
            <person name="Fitzgerald M."/>
            <person name="Abouelleil A."/>
            <person name="Alvarado L."/>
            <person name="Berlin A.M."/>
            <person name="Chapman S.B."/>
            <person name="Dewar J."/>
            <person name="Goldberg J."/>
            <person name="Griggs A."/>
            <person name="Gujja S."/>
            <person name="Hansen M."/>
            <person name="Howarth C."/>
            <person name="Imamovic A."/>
            <person name="Larimer J."/>
            <person name="McCowan C."/>
            <person name="Murphy C."/>
            <person name="Pearson M."/>
            <person name="Priest M."/>
            <person name="Roberts A."/>
            <person name="Saif S."/>
            <person name="Shea T."/>
            <person name="Sykes S."/>
            <person name="Wortman J."/>
            <person name="Nusbaum C."/>
            <person name="Birren B."/>
        </authorList>
    </citation>
    <scope>NUCLEOTIDE SEQUENCE [LARGE SCALE GENOMIC DNA]</scope>
    <source>
        <strain evidence="2 3">BCC8398</strain>
    </source>
</reference>
<organism evidence="2 3">
    <name type="scientific">Kwoniella heveanensis BCC8398</name>
    <dbReference type="NCBI Taxonomy" id="1296120"/>
    <lineage>
        <taxon>Eukaryota</taxon>
        <taxon>Fungi</taxon>
        <taxon>Dikarya</taxon>
        <taxon>Basidiomycota</taxon>
        <taxon>Agaricomycotina</taxon>
        <taxon>Tremellomycetes</taxon>
        <taxon>Tremellales</taxon>
        <taxon>Cryptococcaceae</taxon>
        <taxon>Kwoniella</taxon>
    </lineage>
</organism>
<feature type="compositionally biased region" description="Low complexity" evidence="1">
    <location>
        <begin position="663"/>
        <end position="672"/>
    </location>
</feature>
<feature type="region of interest" description="Disordered" evidence="1">
    <location>
        <begin position="937"/>
        <end position="1067"/>
    </location>
</feature>
<keyword evidence="3" id="KW-1185">Reference proteome</keyword>
<dbReference type="AlphaFoldDB" id="A0A1B9GZS7"/>
<feature type="compositionally biased region" description="Pro residues" evidence="1">
    <location>
        <begin position="116"/>
        <end position="131"/>
    </location>
</feature>
<feature type="compositionally biased region" description="Polar residues" evidence="1">
    <location>
        <begin position="461"/>
        <end position="477"/>
    </location>
</feature>
<feature type="region of interest" description="Disordered" evidence="1">
    <location>
        <begin position="1"/>
        <end position="72"/>
    </location>
</feature>
<feature type="compositionally biased region" description="Low complexity" evidence="1">
    <location>
        <begin position="320"/>
        <end position="330"/>
    </location>
</feature>
<feature type="compositionally biased region" description="Basic and acidic residues" evidence="1">
    <location>
        <begin position="198"/>
        <end position="217"/>
    </location>
</feature>
<proteinExistence type="predicted"/>
<feature type="compositionally biased region" description="Polar residues" evidence="1">
    <location>
        <begin position="620"/>
        <end position="642"/>
    </location>
</feature>
<feature type="compositionally biased region" description="Low complexity" evidence="1">
    <location>
        <begin position="132"/>
        <end position="142"/>
    </location>
</feature>
<name>A0A1B9GZS7_9TREE</name>